<dbReference type="EMBL" id="FNAI01000001">
    <property type="protein sequence ID" value="SDD19283.1"/>
    <property type="molecule type" value="Genomic_DNA"/>
</dbReference>
<evidence type="ECO:0000256" key="1">
    <source>
        <dbReference type="SAM" id="SignalP"/>
    </source>
</evidence>
<dbReference type="STRING" id="1391627.SAMN05216464_10116"/>
<name>A0A1G6SR22_9SPHI</name>
<evidence type="ECO:0000313" key="3">
    <source>
        <dbReference type="Proteomes" id="UP000199072"/>
    </source>
</evidence>
<reference evidence="2 3" key="1">
    <citation type="submission" date="2016-10" db="EMBL/GenBank/DDBJ databases">
        <authorList>
            <person name="de Groot N.N."/>
        </authorList>
    </citation>
    <scope>NUCLEOTIDE SEQUENCE [LARGE SCALE GENOMIC DNA]</scope>
    <source>
        <strain evidence="2 3">47C3B</strain>
    </source>
</reference>
<keyword evidence="1" id="KW-0732">Signal</keyword>
<feature type="signal peptide" evidence="1">
    <location>
        <begin position="1"/>
        <end position="32"/>
    </location>
</feature>
<dbReference type="RefSeq" id="WP_091142156.1">
    <property type="nucleotide sequence ID" value="NZ_FNAI01000001.1"/>
</dbReference>
<dbReference type="Proteomes" id="UP000199072">
    <property type="component" value="Unassembled WGS sequence"/>
</dbReference>
<keyword evidence="3" id="KW-1185">Reference proteome</keyword>
<dbReference type="AlphaFoldDB" id="A0A1G6SR22"/>
<protein>
    <submittedName>
        <fullName evidence="2">Uncharacterized protein</fullName>
    </submittedName>
</protein>
<gene>
    <name evidence="2" type="ORF">SAMN05216464_10116</name>
</gene>
<feature type="chain" id="PRO_5011780931" evidence="1">
    <location>
        <begin position="33"/>
        <end position="354"/>
    </location>
</feature>
<dbReference type="OrthoDB" id="5505971at2"/>
<accession>A0A1G6SR22</accession>
<proteinExistence type="predicted"/>
<sequence length="354" mass="37599">MNFNNYQKNSFPTIIKTAALILAGFASTSSFAQQNTRAKTNIGLVYPLSSNGAGAARDTNSFSLNIIAGVSAAERGFTIAGITNIIHNNATGFQIAGFSNHVGHNADGTMVAGFLNTYGSGKGVAIAGFANIANTGSGPQIAGFLNKGGDVSSLQIAGFSNVAKNVKGVQISAFINVAKKVKGTQLSFINIADSAGTQIGIINLSKNGEKAFAATIDENQTTLLTFRSGGKTLYGIIGVGYNFKNKRDRYAYEAGLGAHIFSTKVFRLNTELVSGGLESFKGGDYFKSSFRLMPAFKITRTLELFGGPSINYVNADTEEGRNMTTKYISSWKRNNDRNLYGFYAGYTAGVQVLF</sequence>
<organism evidence="2 3">
    <name type="scientific">Mucilaginibacter pineti</name>
    <dbReference type="NCBI Taxonomy" id="1391627"/>
    <lineage>
        <taxon>Bacteria</taxon>
        <taxon>Pseudomonadati</taxon>
        <taxon>Bacteroidota</taxon>
        <taxon>Sphingobacteriia</taxon>
        <taxon>Sphingobacteriales</taxon>
        <taxon>Sphingobacteriaceae</taxon>
        <taxon>Mucilaginibacter</taxon>
    </lineage>
</organism>
<evidence type="ECO:0000313" key="2">
    <source>
        <dbReference type="EMBL" id="SDD19283.1"/>
    </source>
</evidence>